<keyword evidence="6 8" id="KW-1133">Transmembrane helix</keyword>
<feature type="transmembrane region" description="Helical" evidence="8">
    <location>
        <begin position="86"/>
        <end position="106"/>
    </location>
</feature>
<feature type="transmembrane region" description="Helical" evidence="8">
    <location>
        <begin position="118"/>
        <end position="137"/>
    </location>
</feature>
<dbReference type="PANTHER" id="PTHR33908:SF11">
    <property type="entry name" value="MEMBRANE PROTEIN"/>
    <property type="match status" value="1"/>
</dbReference>
<dbReference type="InterPro" id="IPR050297">
    <property type="entry name" value="LipidA_mod_glycosyltrf_83"/>
</dbReference>
<comment type="caution">
    <text evidence="10">The sequence shown here is derived from an EMBL/GenBank/DDBJ whole genome shotgun (WGS) entry which is preliminary data.</text>
</comment>
<dbReference type="GO" id="GO:0005886">
    <property type="term" value="C:plasma membrane"/>
    <property type="evidence" value="ECO:0007669"/>
    <property type="project" value="UniProtKB-SubCell"/>
</dbReference>
<name>A0A563DWE2_9MICO</name>
<evidence type="ECO:0000256" key="6">
    <source>
        <dbReference type="ARBA" id="ARBA00022989"/>
    </source>
</evidence>
<dbReference type="GO" id="GO:0009103">
    <property type="term" value="P:lipopolysaccharide biosynthetic process"/>
    <property type="evidence" value="ECO:0007669"/>
    <property type="project" value="UniProtKB-ARBA"/>
</dbReference>
<feature type="transmembrane region" description="Helical" evidence="8">
    <location>
        <begin position="21"/>
        <end position="41"/>
    </location>
</feature>
<reference evidence="10 11" key="1">
    <citation type="submission" date="2019-05" db="EMBL/GenBank/DDBJ databases">
        <authorList>
            <person name="Lee S.D."/>
        </authorList>
    </citation>
    <scope>NUCLEOTIDE SEQUENCE [LARGE SCALE GENOMIC DNA]</scope>
    <source>
        <strain evidence="10 11">C5-26</strain>
    </source>
</reference>
<dbReference type="Pfam" id="PF13231">
    <property type="entry name" value="PMT_2"/>
    <property type="match status" value="1"/>
</dbReference>
<evidence type="ECO:0000256" key="1">
    <source>
        <dbReference type="ARBA" id="ARBA00004651"/>
    </source>
</evidence>
<evidence type="ECO:0000256" key="8">
    <source>
        <dbReference type="SAM" id="Phobius"/>
    </source>
</evidence>
<organism evidence="10 11">
    <name type="scientific">Leekyejoonella antrihumi</name>
    <dbReference type="NCBI Taxonomy" id="1660198"/>
    <lineage>
        <taxon>Bacteria</taxon>
        <taxon>Bacillati</taxon>
        <taxon>Actinomycetota</taxon>
        <taxon>Actinomycetes</taxon>
        <taxon>Micrococcales</taxon>
        <taxon>Dermacoccaceae</taxon>
        <taxon>Leekyejoonella</taxon>
    </lineage>
</organism>
<sequence>MVNEMGSTGASPDLSGRRAPVARWVVAVALLQALLLIGTSTRYGYHRDELYFIAAGGHPALGYPDQPSLVPLMAWLLNQAAPGSLLVLRLMSAIASALSAVVAGLVAREIGGSARAQVIAASCAASSAFALAVGHFVTTTTFDLLSTSVALWLLIRAVRRTSGPSLLAAGMVVGLGAEAKPQVAVVAVMVLLAFAVVGPRWPFRSRWLYGGIIAATLLFAPYLWWQATHGWPQLTVAANIAGSAEGGRLGFIPFQLVLVSPVLVPVWIA</sequence>
<evidence type="ECO:0000313" key="11">
    <source>
        <dbReference type="Proteomes" id="UP000320244"/>
    </source>
</evidence>
<reference evidence="10 11" key="2">
    <citation type="submission" date="2019-08" db="EMBL/GenBank/DDBJ databases">
        <title>Jejuicoccus antrihumi gen. nov., sp. nov., a new member of the family Dermacoccaceae isolated from a cave.</title>
        <authorList>
            <person name="Schumann P."/>
            <person name="Kim I.S."/>
        </authorList>
    </citation>
    <scope>NUCLEOTIDE SEQUENCE [LARGE SCALE GENOMIC DNA]</scope>
    <source>
        <strain evidence="10 11">C5-26</strain>
    </source>
</reference>
<keyword evidence="2" id="KW-1003">Cell membrane</keyword>
<protein>
    <submittedName>
        <fullName evidence="10">Glycosyltransferase family 39 protein</fullName>
    </submittedName>
</protein>
<evidence type="ECO:0000256" key="4">
    <source>
        <dbReference type="ARBA" id="ARBA00022679"/>
    </source>
</evidence>
<dbReference type="PANTHER" id="PTHR33908">
    <property type="entry name" value="MANNOSYLTRANSFERASE YKCB-RELATED"/>
    <property type="match status" value="1"/>
</dbReference>
<keyword evidence="3" id="KW-0328">Glycosyltransferase</keyword>
<evidence type="ECO:0000256" key="3">
    <source>
        <dbReference type="ARBA" id="ARBA00022676"/>
    </source>
</evidence>
<keyword evidence="5 8" id="KW-0812">Transmembrane</keyword>
<keyword evidence="11" id="KW-1185">Reference proteome</keyword>
<feature type="transmembrane region" description="Helical" evidence="8">
    <location>
        <begin position="183"/>
        <end position="201"/>
    </location>
</feature>
<evidence type="ECO:0000256" key="2">
    <source>
        <dbReference type="ARBA" id="ARBA00022475"/>
    </source>
</evidence>
<gene>
    <name evidence="10" type="ORF">FGL98_17095</name>
</gene>
<feature type="domain" description="Glycosyltransferase RgtA/B/C/D-like" evidence="9">
    <location>
        <begin position="65"/>
        <end position="225"/>
    </location>
</feature>
<keyword evidence="4 10" id="KW-0808">Transferase</keyword>
<evidence type="ECO:0000313" key="10">
    <source>
        <dbReference type="EMBL" id="TWP34608.1"/>
    </source>
</evidence>
<dbReference type="AlphaFoldDB" id="A0A563DWE2"/>
<dbReference type="GO" id="GO:0016763">
    <property type="term" value="F:pentosyltransferase activity"/>
    <property type="evidence" value="ECO:0007669"/>
    <property type="project" value="TreeGrafter"/>
</dbReference>
<accession>A0A563DWE2</accession>
<feature type="transmembrane region" description="Helical" evidence="8">
    <location>
        <begin position="246"/>
        <end position="268"/>
    </location>
</feature>
<dbReference type="OrthoDB" id="5166595at2"/>
<evidence type="ECO:0000256" key="5">
    <source>
        <dbReference type="ARBA" id="ARBA00022692"/>
    </source>
</evidence>
<evidence type="ECO:0000256" key="7">
    <source>
        <dbReference type="ARBA" id="ARBA00023136"/>
    </source>
</evidence>
<comment type="subcellular location">
    <subcellularLocation>
        <location evidence="1">Cell membrane</location>
        <topology evidence="1">Multi-pass membrane protein</topology>
    </subcellularLocation>
</comment>
<evidence type="ECO:0000259" key="9">
    <source>
        <dbReference type="Pfam" id="PF13231"/>
    </source>
</evidence>
<dbReference type="Proteomes" id="UP000320244">
    <property type="component" value="Unassembled WGS sequence"/>
</dbReference>
<proteinExistence type="predicted"/>
<feature type="non-terminal residue" evidence="10">
    <location>
        <position position="269"/>
    </location>
</feature>
<dbReference type="EMBL" id="VCQV01000026">
    <property type="protein sequence ID" value="TWP34608.1"/>
    <property type="molecule type" value="Genomic_DNA"/>
</dbReference>
<keyword evidence="7 8" id="KW-0472">Membrane</keyword>
<feature type="transmembrane region" description="Helical" evidence="8">
    <location>
        <begin position="207"/>
        <end position="225"/>
    </location>
</feature>
<dbReference type="InterPro" id="IPR038731">
    <property type="entry name" value="RgtA/B/C-like"/>
</dbReference>